<evidence type="ECO:0000313" key="7">
    <source>
        <dbReference type="Proteomes" id="UP001560573"/>
    </source>
</evidence>
<comment type="caution">
    <text evidence="6">The sequence shown here is derived from an EMBL/GenBank/DDBJ whole genome shotgun (WGS) entry which is preliminary data.</text>
</comment>
<dbReference type="InterPro" id="IPR003715">
    <property type="entry name" value="Poly_export_N"/>
</dbReference>
<feature type="transmembrane region" description="Helical" evidence="3">
    <location>
        <begin position="793"/>
        <end position="813"/>
    </location>
</feature>
<dbReference type="Proteomes" id="UP001560573">
    <property type="component" value="Unassembled WGS sequence"/>
</dbReference>
<evidence type="ECO:0000256" key="3">
    <source>
        <dbReference type="SAM" id="Phobius"/>
    </source>
</evidence>
<evidence type="ECO:0000259" key="5">
    <source>
        <dbReference type="Pfam" id="PF10531"/>
    </source>
</evidence>
<feature type="domain" description="Soluble ligand binding" evidence="5">
    <location>
        <begin position="490"/>
        <end position="538"/>
    </location>
</feature>
<dbReference type="Pfam" id="PF10531">
    <property type="entry name" value="SLBB"/>
    <property type="match status" value="4"/>
</dbReference>
<keyword evidence="1" id="KW-0732">Signal</keyword>
<keyword evidence="3" id="KW-0472">Membrane</keyword>
<evidence type="ECO:0000256" key="1">
    <source>
        <dbReference type="ARBA" id="ARBA00022729"/>
    </source>
</evidence>
<keyword evidence="3" id="KW-1133">Transmembrane helix</keyword>
<evidence type="ECO:0000259" key="4">
    <source>
        <dbReference type="Pfam" id="PF02563"/>
    </source>
</evidence>
<keyword evidence="3" id="KW-0812">Transmembrane</keyword>
<dbReference type="RefSeq" id="WP_369329871.1">
    <property type="nucleotide sequence ID" value="NZ_JAULBC010000004.1"/>
</dbReference>
<gene>
    <name evidence="6" type="ORF">QTN47_13185</name>
</gene>
<evidence type="ECO:0000256" key="2">
    <source>
        <dbReference type="SAM" id="MobiDB-lite"/>
    </source>
</evidence>
<feature type="domain" description="Soluble ligand binding" evidence="5">
    <location>
        <begin position="401"/>
        <end position="446"/>
    </location>
</feature>
<dbReference type="PANTHER" id="PTHR33619:SF3">
    <property type="entry name" value="POLYSACCHARIDE EXPORT PROTEIN GFCE-RELATED"/>
    <property type="match status" value="1"/>
</dbReference>
<dbReference type="InterPro" id="IPR049712">
    <property type="entry name" value="Poly_export"/>
</dbReference>
<proteinExistence type="predicted"/>
<dbReference type="Gene3D" id="3.30.1950.10">
    <property type="entry name" value="wza like domain"/>
    <property type="match status" value="1"/>
</dbReference>
<keyword evidence="7" id="KW-1185">Reference proteome</keyword>
<dbReference type="PANTHER" id="PTHR33619">
    <property type="entry name" value="POLYSACCHARIDE EXPORT PROTEIN GFCE-RELATED"/>
    <property type="match status" value="1"/>
</dbReference>
<dbReference type="Pfam" id="PF02563">
    <property type="entry name" value="Poly_export"/>
    <property type="match status" value="1"/>
</dbReference>
<sequence length="815" mass="90728">MKRYLKFYFSAIAIIVSVATVYSQDLLRGGDLSKIKVDQLTDAQIYKYQQQLRASGMTVEQAEQMAASKGMLPDEINKLKQRIAMLNANKSLTGSKQNSDTLTVQPNRFEDSSSIDTNRKPQPLIDPKIFGSELFNNQSLTFEPNLRIATPLNYQIGPDDQLEISVYGIQEVAHSLTVSSEGAIYIPNVGQIKVGGMTIEAATDRIKGYMQRSAYPTLGNGGSKLSVTLGNIRSIRVTIIGSNKPGNYTLPSLSTAFNALFVCGGPSQFGSFREIELIRSNKLFKKIDLYRFLVNGDQSDNVNLRDNDVIRIPAYKDRVEISGYVKRPGIFEILPGESFSDLLKFSSGFSDSAYRASVKVTQFTDKELQVKDIFAKEYETYQPKGGDFYAVDKLLGRYVNRVTITGAVFRGGGFELTQGMTLSDLIKKADGIREDAYTDRGQIIRLQPDLTKEILSFNVKNVLNGSEQINLKREDSVVIKSIFDLRDEYYVSVQGEVRNPGFYSYGNNISLKDLVIQAGGLAEGAYTRRIEVARLIKRDTLTSQDIRASDIVEINDIGDLSSGSNNIKLQPFDVVTVRKKPGYQELQTVTVAGQFQYPGPYVLSKREERVSDLVKRAGGFTPEAYIQGAYVKRYNDDNEMTALRKQKIEKIQSQLKDTSSTNITEDLIKEFDQIPIDLEKILRNPGSPEDVVLKGRDELFVPRFNAQVRVSGSVLFPTQIPYDKSYSFKNYLSAAGGVSERGRKSKSYILYANGKAKATRHFLFFKNYPTVKPGSEIVVPEKPERKAFSTGEIIGVSSALASLAAVVVAIINLTK</sequence>
<dbReference type="Gene3D" id="3.10.560.10">
    <property type="entry name" value="Outer membrane lipoprotein wza domain like"/>
    <property type="match status" value="6"/>
</dbReference>
<feature type="domain" description="Soluble ligand binding" evidence="5">
    <location>
        <begin position="319"/>
        <end position="363"/>
    </location>
</feature>
<reference evidence="6 7" key="1">
    <citation type="submission" date="2023-07" db="EMBL/GenBank/DDBJ databases">
        <authorList>
            <person name="Lian W.-H."/>
        </authorList>
    </citation>
    <scope>NUCLEOTIDE SEQUENCE [LARGE SCALE GENOMIC DNA]</scope>
    <source>
        <strain evidence="6 7">SYSU DXS3180</strain>
    </source>
</reference>
<evidence type="ECO:0000313" key="6">
    <source>
        <dbReference type="EMBL" id="MEX6688461.1"/>
    </source>
</evidence>
<protein>
    <submittedName>
        <fullName evidence="6">SLBB domain-containing protein</fullName>
    </submittedName>
</protein>
<accession>A0ABV3ZF03</accession>
<dbReference type="InterPro" id="IPR019554">
    <property type="entry name" value="Soluble_ligand-bd"/>
</dbReference>
<feature type="domain" description="Polysaccharide export protein N-terminal" evidence="4">
    <location>
        <begin position="151"/>
        <end position="210"/>
    </location>
</feature>
<dbReference type="EMBL" id="JAULBC010000004">
    <property type="protein sequence ID" value="MEX6688461.1"/>
    <property type="molecule type" value="Genomic_DNA"/>
</dbReference>
<organism evidence="6 7">
    <name type="scientific">Danxiaibacter flavus</name>
    <dbReference type="NCBI Taxonomy" id="3049108"/>
    <lineage>
        <taxon>Bacteria</taxon>
        <taxon>Pseudomonadati</taxon>
        <taxon>Bacteroidota</taxon>
        <taxon>Chitinophagia</taxon>
        <taxon>Chitinophagales</taxon>
        <taxon>Chitinophagaceae</taxon>
        <taxon>Danxiaibacter</taxon>
    </lineage>
</organism>
<feature type="region of interest" description="Disordered" evidence="2">
    <location>
        <begin position="92"/>
        <end position="122"/>
    </location>
</feature>
<feature type="compositionally biased region" description="Polar residues" evidence="2">
    <location>
        <begin position="92"/>
        <end position="116"/>
    </location>
</feature>
<feature type="domain" description="Soluble ligand binding" evidence="5">
    <location>
        <begin position="589"/>
        <end position="630"/>
    </location>
</feature>
<name>A0ABV3ZF03_9BACT</name>